<protein>
    <submittedName>
        <fullName evidence="2">Uncharacterized protein</fullName>
    </submittedName>
</protein>
<evidence type="ECO:0000313" key="2">
    <source>
        <dbReference type="EMBL" id="MDO5975936.1"/>
    </source>
</evidence>
<accession>A0ABT8WS14</accession>
<gene>
    <name evidence="2" type="ORF">Q4Q40_17195</name>
</gene>
<name>A0ABT8WS14_9FLAO</name>
<dbReference type="RefSeq" id="WP_303303172.1">
    <property type="nucleotide sequence ID" value="NZ_BAABDA010000046.1"/>
</dbReference>
<feature type="chain" id="PRO_5045880914" evidence="1">
    <location>
        <begin position="26"/>
        <end position="78"/>
    </location>
</feature>
<evidence type="ECO:0000256" key="1">
    <source>
        <dbReference type="SAM" id="SignalP"/>
    </source>
</evidence>
<dbReference type="EMBL" id="JAUOEL010000006">
    <property type="protein sequence ID" value="MDO5975936.1"/>
    <property type="molecule type" value="Genomic_DNA"/>
</dbReference>
<evidence type="ECO:0000313" key="3">
    <source>
        <dbReference type="Proteomes" id="UP001176806"/>
    </source>
</evidence>
<comment type="caution">
    <text evidence="2">The sequence shown here is derived from an EMBL/GenBank/DDBJ whole genome shotgun (WGS) entry which is preliminary data.</text>
</comment>
<keyword evidence="1" id="KW-0732">Signal</keyword>
<feature type="signal peptide" evidence="1">
    <location>
        <begin position="1"/>
        <end position="25"/>
    </location>
</feature>
<proteinExistence type="predicted"/>
<organism evidence="2 3">
    <name type="scientific">Flavivirga jejuensis</name>
    <dbReference type="NCBI Taxonomy" id="870487"/>
    <lineage>
        <taxon>Bacteria</taxon>
        <taxon>Pseudomonadati</taxon>
        <taxon>Bacteroidota</taxon>
        <taxon>Flavobacteriia</taxon>
        <taxon>Flavobacteriales</taxon>
        <taxon>Flavobacteriaceae</taxon>
        <taxon>Flavivirga</taxon>
    </lineage>
</organism>
<reference evidence="2" key="1">
    <citation type="submission" date="2023-07" db="EMBL/GenBank/DDBJ databases">
        <title>Two novel species in the genus Flavivirga.</title>
        <authorList>
            <person name="Kwon K."/>
        </authorList>
    </citation>
    <scope>NUCLEOTIDE SEQUENCE</scope>
    <source>
        <strain evidence="2">KACC 14158</strain>
    </source>
</reference>
<keyword evidence="3" id="KW-1185">Reference proteome</keyword>
<dbReference type="Proteomes" id="UP001176806">
    <property type="component" value="Unassembled WGS sequence"/>
</dbReference>
<sequence length="78" mass="8102">MKKIIKVLAASALVCLMAVTLTTNTTTNLNTTTNSNSVDLLNFSLKNAQADGENAGNHSHGPKKLIRGCIAANANSCS</sequence>